<organism evidence="1 2">
    <name type="scientific">Aquimarina atlantica</name>
    <dbReference type="NCBI Taxonomy" id="1317122"/>
    <lineage>
        <taxon>Bacteria</taxon>
        <taxon>Pseudomonadati</taxon>
        <taxon>Bacteroidota</taxon>
        <taxon>Flavobacteriia</taxon>
        <taxon>Flavobacteriales</taxon>
        <taxon>Flavobacteriaceae</taxon>
        <taxon>Aquimarina</taxon>
    </lineage>
</organism>
<dbReference type="EMBL" id="AQRA01000005">
    <property type="protein sequence ID" value="EZH73777.1"/>
    <property type="molecule type" value="Genomic_DNA"/>
</dbReference>
<dbReference type="Proteomes" id="UP000023541">
    <property type="component" value="Unassembled WGS sequence"/>
</dbReference>
<gene>
    <name evidence="1" type="ORF">ATO12_17745</name>
</gene>
<name>A0A023BUR6_9FLAO</name>
<dbReference type="SUPFAM" id="SSF54637">
    <property type="entry name" value="Thioesterase/thiol ester dehydrase-isomerase"/>
    <property type="match status" value="1"/>
</dbReference>
<proteinExistence type="predicted"/>
<dbReference type="STRING" id="1317122.ATO12_17745"/>
<dbReference type="eggNOG" id="COG0824">
    <property type="taxonomic scope" value="Bacteria"/>
</dbReference>
<dbReference type="CDD" id="cd00586">
    <property type="entry name" value="4HBT"/>
    <property type="match status" value="1"/>
</dbReference>
<dbReference type="Pfam" id="PF13279">
    <property type="entry name" value="4HBT_2"/>
    <property type="match status" value="1"/>
</dbReference>
<protein>
    <recommendedName>
        <fullName evidence="3">Thioesterase</fullName>
    </recommendedName>
</protein>
<dbReference type="InterPro" id="IPR029069">
    <property type="entry name" value="HotDog_dom_sf"/>
</dbReference>
<reference evidence="1 2" key="1">
    <citation type="submission" date="2014-04" db="EMBL/GenBank/DDBJ databases">
        <title>Aquimarina sp. 22II-S11-z7 Genome Sequencing.</title>
        <authorList>
            <person name="Lai Q."/>
        </authorList>
    </citation>
    <scope>NUCLEOTIDE SEQUENCE [LARGE SCALE GENOMIC DNA]</scope>
    <source>
        <strain evidence="1 2">22II-S11-z7</strain>
    </source>
</reference>
<dbReference type="OrthoDB" id="9791529at2"/>
<dbReference type="AlphaFoldDB" id="A0A023BUR6"/>
<evidence type="ECO:0000313" key="1">
    <source>
        <dbReference type="EMBL" id="EZH73777.1"/>
    </source>
</evidence>
<evidence type="ECO:0008006" key="3">
    <source>
        <dbReference type="Google" id="ProtNLM"/>
    </source>
</evidence>
<evidence type="ECO:0000313" key="2">
    <source>
        <dbReference type="Proteomes" id="UP000023541"/>
    </source>
</evidence>
<dbReference type="RefSeq" id="WP_034242565.1">
    <property type="nucleotide sequence ID" value="NZ_AQRA01000005.1"/>
</dbReference>
<dbReference type="Gene3D" id="3.10.129.10">
    <property type="entry name" value="Hotdog Thioesterase"/>
    <property type="match status" value="1"/>
</dbReference>
<accession>A0A023BUR6</accession>
<sequence length="161" mass="19393">MKITKTPESIAVIRFPDCDPFNHLNNSRYIDYFINAREDHLVNNYDFDVYRYAKKTGRSWLVTQNQIAYFNPAQLMEKVIILSTILEWNTSDILVEMQMWNQKKTILKSVLWTTFTHYDLIHQKRSKHNAYLNEKFSEYENPLPSPLRFEQRIINIKQNDK</sequence>
<comment type="caution">
    <text evidence="1">The sequence shown here is derived from an EMBL/GenBank/DDBJ whole genome shotgun (WGS) entry which is preliminary data.</text>
</comment>
<keyword evidence="2" id="KW-1185">Reference proteome</keyword>